<organism evidence="1 2">
    <name type="scientific">Nesidiocoris tenuis</name>
    <dbReference type="NCBI Taxonomy" id="355587"/>
    <lineage>
        <taxon>Eukaryota</taxon>
        <taxon>Metazoa</taxon>
        <taxon>Ecdysozoa</taxon>
        <taxon>Arthropoda</taxon>
        <taxon>Hexapoda</taxon>
        <taxon>Insecta</taxon>
        <taxon>Pterygota</taxon>
        <taxon>Neoptera</taxon>
        <taxon>Paraneoptera</taxon>
        <taxon>Hemiptera</taxon>
        <taxon>Heteroptera</taxon>
        <taxon>Panheteroptera</taxon>
        <taxon>Cimicomorpha</taxon>
        <taxon>Miridae</taxon>
        <taxon>Dicyphina</taxon>
        <taxon>Nesidiocoris</taxon>
    </lineage>
</organism>
<evidence type="ECO:0000313" key="2">
    <source>
        <dbReference type="Proteomes" id="UP000479000"/>
    </source>
</evidence>
<gene>
    <name evidence="1" type="ORF">NTEN_LOCUS8978</name>
</gene>
<dbReference type="AlphaFoldDB" id="A0A6H5GMB3"/>
<protein>
    <submittedName>
        <fullName evidence="1">Uncharacterized protein</fullName>
    </submittedName>
</protein>
<dbReference type="Proteomes" id="UP000479000">
    <property type="component" value="Unassembled WGS sequence"/>
</dbReference>
<keyword evidence="2" id="KW-1185">Reference proteome</keyword>
<proteinExistence type="predicted"/>
<reference evidence="1 2" key="1">
    <citation type="submission" date="2020-02" db="EMBL/GenBank/DDBJ databases">
        <authorList>
            <person name="Ferguson B K."/>
        </authorList>
    </citation>
    <scope>NUCLEOTIDE SEQUENCE [LARGE SCALE GENOMIC DNA]</scope>
</reference>
<name>A0A6H5GMB3_9HEMI</name>
<sequence>MDAQKLERVAMILCKLYPIPVRLLDRRHVARSPGLPQDLLMQMQSHVIGPLWTNIHPWLEFAWPLQQLVLELSGLPEQTLSKSDRHSTSKDMGHGTFFFDWQRIVCVYGPARSARAVPTHHRPCDIQSQLARLAPRPCLTAGQTGSNGRRGSSHPSLELIIPRLPFFAEVNATRRQNTQGLITPGARTIYQTQIVQMLVNKHDLLMNFKQPRETGRPPTLQLEHDPRSKNTVNFGLLELKPIRITVIKSASGHFKHIESYTESIVDAYDSR</sequence>
<dbReference type="EMBL" id="CADCXU010013495">
    <property type="protein sequence ID" value="CAB0003449.1"/>
    <property type="molecule type" value="Genomic_DNA"/>
</dbReference>
<accession>A0A6H5GMB3</accession>
<evidence type="ECO:0000313" key="1">
    <source>
        <dbReference type="EMBL" id="CAB0003449.1"/>
    </source>
</evidence>